<evidence type="ECO:0000256" key="9">
    <source>
        <dbReference type="PROSITE-ProRule" id="PRU01373"/>
    </source>
</evidence>
<dbReference type="Proteomes" id="UP001138768">
    <property type="component" value="Unassembled WGS sequence"/>
</dbReference>
<dbReference type="SUPFAM" id="SSF141523">
    <property type="entry name" value="L,D-transpeptidase catalytic domain-like"/>
    <property type="match status" value="1"/>
</dbReference>
<organism evidence="11 12">
    <name type="scientific">Lamprobacter modestohalophilus</name>
    <dbReference type="NCBI Taxonomy" id="1064514"/>
    <lineage>
        <taxon>Bacteria</taxon>
        <taxon>Pseudomonadati</taxon>
        <taxon>Pseudomonadota</taxon>
        <taxon>Gammaproteobacteria</taxon>
        <taxon>Chromatiales</taxon>
        <taxon>Chromatiaceae</taxon>
        <taxon>Lamprobacter</taxon>
    </lineage>
</organism>
<evidence type="ECO:0000256" key="1">
    <source>
        <dbReference type="ARBA" id="ARBA00004752"/>
    </source>
</evidence>
<feature type="active site" description="Proton donor/acceptor" evidence="9">
    <location>
        <position position="117"/>
    </location>
</feature>
<dbReference type="GO" id="GO:0018104">
    <property type="term" value="P:peptidoglycan-protein cross-linking"/>
    <property type="evidence" value="ECO:0007669"/>
    <property type="project" value="TreeGrafter"/>
</dbReference>
<protein>
    <recommendedName>
        <fullName evidence="10">L,D-TPase catalytic domain-containing protein</fullName>
    </recommendedName>
</protein>
<dbReference type="InterPro" id="IPR005490">
    <property type="entry name" value="LD_TPept_cat_dom"/>
</dbReference>
<evidence type="ECO:0000256" key="4">
    <source>
        <dbReference type="ARBA" id="ARBA00022679"/>
    </source>
</evidence>
<dbReference type="EMBL" id="NRRY01000011">
    <property type="protein sequence ID" value="MBK1618512.1"/>
    <property type="molecule type" value="Genomic_DNA"/>
</dbReference>
<keyword evidence="3" id="KW-0328">Glycosyltransferase</keyword>
<proteinExistence type="inferred from homology"/>
<evidence type="ECO:0000256" key="8">
    <source>
        <dbReference type="ARBA" id="ARBA00023316"/>
    </source>
</evidence>
<feature type="domain" description="L,D-TPase catalytic" evidence="10">
    <location>
        <begin position="1"/>
        <end position="157"/>
    </location>
</feature>
<dbReference type="GO" id="GO:0008360">
    <property type="term" value="P:regulation of cell shape"/>
    <property type="evidence" value="ECO:0007669"/>
    <property type="project" value="UniProtKB-UniRule"/>
</dbReference>
<evidence type="ECO:0000256" key="6">
    <source>
        <dbReference type="ARBA" id="ARBA00022960"/>
    </source>
</evidence>
<dbReference type="Gene3D" id="2.40.440.10">
    <property type="entry name" value="L,D-transpeptidase catalytic domain-like"/>
    <property type="match status" value="1"/>
</dbReference>
<evidence type="ECO:0000256" key="2">
    <source>
        <dbReference type="ARBA" id="ARBA00005992"/>
    </source>
</evidence>
<evidence type="ECO:0000256" key="3">
    <source>
        <dbReference type="ARBA" id="ARBA00022676"/>
    </source>
</evidence>
<comment type="pathway">
    <text evidence="1 9">Cell wall biogenesis; peptidoglycan biosynthesis.</text>
</comment>
<dbReference type="CDD" id="cd16913">
    <property type="entry name" value="YkuD_like"/>
    <property type="match status" value="1"/>
</dbReference>
<evidence type="ECO:0000313" key="12">
    <source>
        <dbReference type="Proteomes" id="UP001138768"/>
    </source>
</evidence>
<dbReference type="InterPro" id="IPR050979">
    <property type="entry name" value="LD-transpeptidase"/>
</dbReference>
<reference evidence="11 12" key="1">
    <citation type="journal article" date="2020" name="Microorganisms">
        <title>Osmotic Adaptation and Compatible Solute Biosynthesis of Phototrophic Bacteria as Revealed from Genome Analyses.</title>
        <authorList>
            <person name="Imhoff J.F."/>
            <person name="Rahn T."/>
            <person name="Kunzel S."/>
            <person name="Keller A."/>
            <person name="Neulinger S.C."/>
        </authorList>
    </citation>
    <scope>NUCLEOTIDE SEQUENCE [LARGE SCALE GENOMIC DNA]</scope>
    <source>
        <strain evidence="11 12">DSM 25653</strain>
    </source>
</reference>
<dbReference type="GO" id="GO:0071972">
    <property type="term" value="F:peptidoglycan L,D-transpeptidase activity"/>
    <property type="evidence" value="ECO:0007669"/>
    <property type="project" value="TreeGrafter"/>
</dbReference>
<name>A0A9X1B4E0_9GAMM</name>
<keyword evidence="8 9" id="KW-0961">Cell wall biogenesis/degradation</keyword>
<dbReference type="GO" id="GO:0071555">
    <property type="term" value="P:cell wall organization"/>
    <property type="evidence" value="ECO:0007669"/>
    <property type="project" value="UniProtKB-UniRule"/>
</dbReference>
<evidence type="ECO:0000256" key="7">
    <source>
        <dbReference type="ARBA" id="ARBA00022984"/>
    </source>
</evidence>
<keyword evidence="12" id="KW-1185">Reference proteome</keyword>
<sequence>MKIHISIAQQQLVLYRGHEAVESVAVSTALQGPGELNGSGCTPRGRHRIRLKIGVGCPTGAVFRGRRWTGEVYSAALGAAAPERDWILSRILWLTGCEPGLNRGGMVDTLSRYIYIHGCPDSEPMGVPRSHGCIRMRNADVIRLCDCVPVGCPVLID</sequence>
<gene>
    <name evidence="11" type="ORF">CKO42_08685</name>
</gene>
<keyword evidence="4" id="KW-0808">Transferase</keyword>
<comment type="caution">
    <text evidence="11">The sequence shown here is derived from an EMBL/GenBank/DDBJ whole genome shotgun (WGS) entry which is preliminary data.</text>
</comment>
<comment type="similarity">
    <text evidence="2">Belongs to the YkuD family.</text>
</comment>
<dbReference type="PROSITE" id="PS52029">
    <property type="entry name" value="LD_TPASE"/>
    <property type="match status" value="1"/>
</dbReference>
<accession>A0A9X1B4E0</accession>
<dbReference type="Pfam" id="PF03734">
    <property type="entry name" value="YkuD"/>
    <property type="match status" value="1"/>
</dbReference>
<keyword evidence="7 9" id="KW-0573">Peptidoglycan synthesis</keyword>
<keyword evidence="5" id="KW-0378">Hydrolase</keyword>
<dbReference type="PANTHER" id="PTHR30582">
    <property type="entry name" value="L,D-TRANSPEPTIDASE"/>
    <property type="match status" value="1"/>
</dbReference>
<evidence type="ECO:0000256" key="5">
    <source>
        <dbReference type="ARBA" id="ARBA00022801"/>
    </source>
</evidence>
<evidence type="ECO:0000313" key="11">
    <source>
        <dbReference type="EMBL" id="MBK1618512.1"/>
    </source>
</evidence>
<dbReference type="GO" id="GO:0005576">
    <property type="term" value="C:extracellular region"/>
    <property type="evidence" value="ECO:0007669"/>
    <property type="project" value="TreeGrafter"/>
</dbReference>
<dbReference type="PANTHER" id="PTHR30582:SF24">
    <property type="entry name" value="L,D-TRANSPEPTIDASE ERFK_SRFK-RELATED"/>
    <property type="match status" value="1"/>
</dbReference>
<keyword evidence="6 9" id="KW-0133">Cell shape</keyword>
<feature type="active site" description="Nucleophile" evidence="9">
    <location>
        <position position="133"/>
    </location>
</feature>
<dbReference type="GO" id="GO:0016757">
    <property type="term" value="F:glycosyltransferase activity"/>
    <property type="evidence" value="ECO:0007669"/>
    <property type="project" value="UniProtKB-KW"/>
</dbReference>
<dbReference type="AlphaFoldDB" id="A0A9X1B4E0"/>
<evidence type="ECO:0000259" key="10">
    <source>
        <dbReference type="PROSITE" id="PS52029"/>
    </source>
</evidence>
<dbReference type="InterPro" id="IPR038063">
    <property type="entry name" value="Transpep_catalytic_dom"/>
</dbReference>